<name>A0A9N9F2V5_9GLOM</name>
<sequence>MKMLKAKLYHLPLSFNTSHKPNSFYYCDTTNCSISLSFHTDSVDENVQSLLTRLQQFDEIKVKKDDDNILCDDDDENEPIRCMIFTLEEALQKFQLQ</sequence>
<dbReference type="OrthoDB" id="2469738at2759"/>
<keyword evidence="2" id="KW-1185">Reference proteome</keyword>
<protein>
    <submittedName>
        <fullName evidence="1">1991_t:CDS:1</fullName>
    </submittedName>
</protein>
<evidence type="ECO:0000313" key="1">
    <source>
        <dbReference type="EMBL" id="CAG8506626.1"/>
    </source>
</evidence>
<proteinExistence type="predicted"/>
<accession>A0A9N9F2V5</accession>
<dbReference type="AlphaFoldDB" id="A0A9N9F2V5"/>
<organism evidence="1 2">
    <name type="scientific">Funneliformis caledonium</name>
    <dbReference type="NCBI Taxonomy" id="1117310"/>
    <lineage>
        <taxon>Eukaryota</taxon>
        <taxon>Fungi</taxon>
        <taxon>Fungi incertae sedis</taxon>
        <taxon>Mucoromycota</taxon>
        <taxon>Glomeromycotina</taxon>
        <taxon>Glomeromycetes</taxon>
        <taxon>Glomerales</taxon>
        <taxon>Glomeraceae</taxon>
        <taxon>Funneliformis</taxon>
    </lineage>
</organism>
<gene>
    <name evidence="1" type="ORF">FCALED_LOCUS3980</name>
</gene>
<evidence type="ECO:0000313" key="2">
    <source>
        <dbReference type="Proteomes" id="UP000789570"/>
    </source>
</evidence>
<dbReference type="Proteomes" id="UP000789570">
    <property type="component" value="Unassembled WGS sequence"/>
</dbReference>
<reference evidence="1" key="1">
    <citation type="submission" date="2021-06" db="EMBL/GenBank/DDBJ databases">
        <authorList>
            <person name="Kallberg Y."/>
            <person name="Tangrot J."/>
            <person name="Rosling A."/>
        </authorList>
    </citation>
    <scope>NUCLEOTIDE SEQUENCE</scope>
    <source>
        <strain evidence="1">UK204</strain>
    </source>
</reference>
<comment type="caution">
    <text evidence="1">The sequence shown here is derived from an EMBL/GenBank/DDBJ whole genome shotgun (WGS) entry which is preliminary data.</text>
</comment>
<dbReference type="EMBL" id="CAJVPQ010000737">
    <property type="protein sequence ID" value="CAG8506626.1"/>
    <property type="molecule type" value="Genomic_DNA"/>
</dbReference>